<dbReference type="GO" id="GO:0007165">
    <property type="term" value="P:signal transduction"/>
    <property type="evidence" value="ECO:0007669"/>
    <property type="project" value="TreeGrafter"/>
</dbReference>
<protein>
    <submittedName>
        <fullName evidence="7">S41 family peptidase</fullName>
    </submittedName>
</protein>
<dbReference type="GO" id="GO:0030288">
    <property type="term" value="C:outer membrane-bounded periplasmic space"/>
    <property type="evidence" value="ECO:0007669"/>
    <property type="project" value="TreeGrafter"/>
</dbReference>
<dbReference type="GO" id="GO:0008236">
    <property type="term" value="F:serine-type peptidase activity"/>
    <property type="evidence" value="ECO:0007669"/>
    <property type="project" value="UniProtKB-KW"/>
</dbReference>
<feature type="domain" description="PDZ" evidence="6">
    <location>
        <begin position="84"/>
        <end position="164"/>
    </location>
</feature>
<dbReference type="Gene3D" id="3.30.750.44">
    <property type="match status" value="1"/>
</dbReference>
<dbReference type="GO" id="GO:0004175">
    <property type="term" value="F:endopeptidase activity"/>
    <property type="evidence" value="ECO:0007669"/>
    <property type="project" value="TreeGrafter"/>
</dbReference>
<dbReference type="KEGG" id="chyd:H4K34_10430"/>
<dbReference type="EMBL" id="CP060139">
    <property type="protein sequence ID" value="QNR22796.1"/>
    <property type="molecule type" value="Genomic_DNA"/>
</dbReference>
<evidence type="ECO:0000256" key="2">
    <source>
        <dbReference type="ARBA" id="ARBA00022670"/>
    </source>
</evidence>
<dbReference type="RefSeq" id="WP_210757363.1">
    <property type="nucleotide sequence ID" value="NZ_CP060139.1"/>
</dbReference>
<dbReference type="InterPro" id="IPR004447">
    <property type="entry name" value="Peptidase_S41A"/>
</dbReference>
<dbReference type="Proteomes" id="UP000516305">
    <property type="component" value="Chromosome"/>
</dbReference>
<organism evidence="7 8">
    <name type="scientific">Croceimicrobium hydrocarbonivorans</name>
    <dbReference type="NCBI Taxonomy" id="2761580"/>
    <lineage>
        <taxon>Bacteria</taxon>
        <taxon>Pseudomonadati</taxon>
        <taxon>Bacteroidota</taxon>
        <taxon>Flavobacteriia</taxon>
        <taxon>Flavobacteriales</taxon>
        <taxon>Owenweeksiaceae</taxon>
        <taxon>Croceimicrobium</taxon>
    </lineage>
</organism>
<dbReference type="CDD" id="cd07560">
    <property type="entry name" value="Peptidase_S41_CPP"/>
    <property type="match status" value="1"/>
</dbReference>
<name>A0A7H0VAP8_9FLAO</name>
<gene>
    <name evidence="7" type="ORF">H4K34_10430</name>
</gene>
<evidence type="ECO:0000256" key="4">
    <source>
        <dbReference type="ARBA" id="ARBA00022825"/>
    </source>
</evidence>
<evidence type="ECO:0000256" key="3">
    <source>
        <dbReference type="ARBA" id="ARBA00022801"/>
    </source>
</evidence>
<dbReference type="PANTHER" id="PTHR32060">
    <property type="entry name" value="TAIL-SPECIFIC PROTEASE"/>
    <property type="match status" value="1"/>
</dbReference>
<dbReference type="InterPro" id="IPR029045">
    <property type="entry name" value="ClpP/crotonase-like_dom_sf"/>
</dbReference>
<keyword evidence="8" id="KW-1185">Reference proteome</keyword>
<evidence type="ECO:0000256" key="1">
    <source>
        <dbReference type="ARBA" id="ARBA00009179"/>
    </source>
</evidence>
<dbReference type="SUPFAM" id="SSF52096">
    <property type="entry name" value="ClpP/crotonase"/>
    <property type="match status" value="1"/>
</dbReference>
<keyword evidence="2 5" id="KW-0645">Protease</keyword>
<dbReference type="PANTHER" id="PTHR32060:SF30">
    <property type="entry name" value="CARBOXY-TERMINAL PROCESSING PROTEASE CTPA"/>
    <property type="match status" value="1"/>
</dbReference>
<dbReference type="SMART" id="SM00245">
    <property type="entry name" value="TSPc"/>
    <property type="match status" value="1"/>
</dbReference>
<dbReference type="Gene3D" id="2.30.42.10">
    <property type="match status" value="1"/>
</dbReference>
<sequence length="547" mass="61349">MKKLYRKSGRWFGLLLLLSFSFAYRPDYFEISKQLDIYTSVFKEVSLYYVDDTDPEELTQKALNSMLSSLDPYTNYIPEEAVEDFKIRQTGNYGGIGASVGNYEGQMLVTTIYQGFGADKAGLKAGDIILEVDGEDVEDRSEEALSEMLKGAPGTKTKVLIKRGDKNLNLEIEREEVHLKAVPFAGRVKDGYAYIYLNSFTQNCSAEVLKAWQELKAQGPLKGLILDLRNNPGGLLNEAIALTNLFIPKDKPVVLTKGKLEEWQKTYKTPKQAFDKDLPVAVLINSGSASASEIVAGTLQDYDRGIIVGRRSFGKGLVQESRMLPYGAQLKVTIAKYYTPSGRLIQAIDYAERAEDGSVVKIPDSLRSEFKTQNGRTVLDGGGIDPDIETPSEEASDLIVALFQQMHFFDFATDYYRSHPEIAPASDFKADDALFREFEAWLKTRDFKFDTHTGRILKRLQKATEQDGFDGALASQMQSLESAYEKEKAQELERNKTVVLELLQEEIVARYYYDSGRLANALGHDKDIATALEYLANPEKYQAILKP</sequence>
<keyword evidence="4 5" id="KW-0720">Serine protease</keyword>
<dbReference type="Gene3D" id="3.90.226.10">
    <property type="entry name" value="2-enoyl-CoA Hydratase, Chain A, domain 1"/>
    <property type="match status" value="1"/>
</dbReference>
<evidence type="ECO:0000256" key="5">
    <source>
        <dbReference type="RuleBase" id="RU004404"/>
    </source>
</evidence>
<comment type="similarity">
    <text evidence="1 5">Belongs to the peptidase S41A family.</text>
</comment>
<accession>A0A7H0VAP8</accession>
<dbReference type="NCBIfam" id="TIGR00225">
    <property type="entry name" value="prc"/>
    <property type="match status" value="1"/>
</dbReference>
<dbReference type="AlphaFoldDB" id="A0A7H0VAP8"/>
<evidence type="ECO:0000259" key="6">
    <source>
        <dbReference type="PROSITE" id="PS50106"/>
    </source>
</evidence>
<keyword evidence="3 5" id="KW-0378">Hydrolase</keyword>
<dbReference type="Pfam" id="PF13180">
    <property type="entry name" value="PDZ_2"/>
    <property type="match status" value="1"/>
</dbReference>
<evidence type="ECO:0000313" key="8">
    <source>
        <dbReference type="Proteomes" id="UP000516305"/>
    </source>
</evidence>
<dbReference type="SUPFAM" id="SSF50156">
    <property type="entry name" value="PDZ domain-like"/>
    <property type="match status" value="1"/>
</dbReference>
<evidence type="ECO:0000313" key="7">
    <source>
        <dbReference type="EMBL" id="QNR22796.1"/>
    </source>
</evidence>
<dbReference type="SMART" id="SM00228">
    <property type="entry name" value="PDZ"/>
    <property type="match status" value="1"/>
</dbReference>
<dbReference type="InterPro" id="IPR001478">
    <property type="entry name" value="PDZ"/>
</dbReference>
<dbReference type="InterPro" id="IPR005151">
    <property type="entry name" value="Tail-specific_protease"/>
</dbReference>
<proteinExistence type="inferred from homology"/>
<dbReference type="Pfam" id="PF03572">
    <property type="entry name" value="Peptidase_S41"/>
    <property type="match status" value="1"/>
</dbReference>
<dbReference type="InterPro" id="IPR036034">
    <property type="entry name" value="PDZ_sf"/>
</dbReference>
<reference evidence="7 8" key="1">
    <citation type="submission" date="2020-08" db="EMBL/GenBank/DDBJ databases">
        <title>Croceimicrobium hydrocarbonivorans gen. nov., sp. nov., a novel marine bacterium isolated from a bacterial consortium that degrades polyethylene terephthalate.</title>
        <authorList>
            <person name="Liu R."/>
        </authorList>
    </citation>
    <scope>NUCLEOTIDE SEQUENCE [LARGE SCALE GENOMIC DNA]</scope>
    <source>
        <strain evidence="7 8">A20-9</strain>
    </source>
</reference>
<dbReference type="PROSITE" id="PS50106">
    <property type="entry name" value="PDZ"/>
    <property type="match status" value="1"/>
</dbReference>
<dbReference type="GO" id="GO:0006508">
    <property type="term" value="P:proteolysis"/>
    <property type="evidence" value="ECO:0007669"/>
    <property type="project" value="UniProtKB-KW"/>
</dbReference>
<dbReference type="CDD" id="cd06782">
    <property type="entry name" value="cpPDZ_CPP-like"/>
    <property type="match status" value="1"/>
</dbReference>